<reference evidence="2 3" key="1">
    <citation type="submission" date="2016-10" db="EMBL/GenBank/DDBJ databases">
        <authorList>
            <person name="de Groot N.N."/>
        </authorList>
    </citation>
    <scope>NUCLEOTIDE SEQUENCE [LARGE SCALE GENOMIC DNA]</scope>
    <source>
        <strain evidence="2 3">NE2</strain>
    </source>
</reference>
<keyword evidence="1" id="KW-0472">Membrane</keyword>
<dbReference type="STRING" id="1612308.SAMN05444581_1439"/>
<sequence length="93" mass="10482">MSPDIEIAKRSGIPFKIAAKVDDADLVYFKNEILPLLKHPLIEFLGEINENQKCEFLSKARALLFPIGVMIEAMWSGTLVIAWRNGSGRRSDH</sequence>
<evidence type="ECO:0000256" key="1">
    <source>
        <dbReference type="SAM" id="Phobius"/>
    </source>
</evidence>
<feature type="transmembrane region" description="Helical" evidence="1">
    <location>
        <begin position="62"/>
        <end position="83"/>
    </location>
</feature>
<protein>
    <submittedName>
        <fullName evidence="2">Uncharacterized protein</fullName>
    </submittedName>
</protein>
<name>A0A1I4D976_9HYPH</name>
<evidence type="ECO:0000313" key="2">
    <source>
        <dbReference type="EMBL" id="SFK89429.1"/>
    </source>
</evidence>
<keyword evidence="1" id="KW-1133">Transmembrane helix</keyword>
<keyword evidence="1" id="KW-0812">Transmembrane</keyword>
<gene>
    <name evidence="2" type="ORF">SAMN05444581_1439</name>
</gene>
<dbReference type="SUPFAM" id="SSF53756">
    <property type="entry name" value="UDP-Glycosyltransferase/glycogen phosphorylase"/>
    <property type="match status" value="1"/>
</dbReference>
<organism evidence="2 3">
    <name type="scientific">Methylocapsa palsarum</name>
    <dbReference type="NCBI Taxonomy" id="1612308"/>
    <lineage>
        <taxon>Bacteria</taxon>
        <taxon>Pseudomonadati</taxon>
        <taxon>Pseudomonadota</taxon>
        <taxon>Alphaproteobacteria</taxon>
        <taxon>Hyphomicrobiales</taxon>
        <taxon>Beijerinckiaceae</taxon>
        <taxon>Methylocapsa</taxon>
    </lineage>
</organism>
<evidence type="ECO:0000313" key="3">
    <source>
        <dbReference type="Proteomes" id="UP000198755"/>
    </source>
</evidence>
<proteinExistence type="predicted"/>
<dbReference type="OrthoDB" id="9801573at2"/>
<dbReference type="EMBL" id="FOSN01000043">
    <property type="protein sequence ID" value="SFK89429.1"/>
    <property type="molecule type" value="Genomic_DNA"/>
</dbReference>
<accession>A0A1I4D976</accession>
<dbReference type="Gene3D" id="3.40.50.2000">
    <property type="entry name" value="Glycogen Phosphorylase B"/>
    <property type="match status" value="1"/>
</dbReference>
<dbReference type="AlphaFoldDB" id="A0A1I4D976"/>
<keyword evidence="3" id="KW-1185">Reference proteome</keyword>
<dbReference type="Proteomes" id="UP000198755">
    <property type="component" value="Unassembled WGS sequence"/>
</dbReference>